<feature type="transmembrane region" description="Helical" evidence="7">
    <location>
        <begin position="902"/>
        <end position="926"/>
    </location>
</feature>
<dbReference type="CDD" id="cd06261">
    <property type="entry name" value="TM_PBP2"/>
    <property type="match status" value="1"/>
</dbReference>
<evidence type="ECO:0000256" key="4">
    <source>
        <dbReference type="ARBA" id="ARBA00022692"/>
    </source>
</evidence>
<organism evidence="9 10">
    <name type="scientific">Coraliomargarita algicola</name>
    <dbReference type="NCBI Taxonomy" id="3092156"/>
    <lineage>
        <taxon>Bacteria</taxon>
        <taxon>Pseudomonadati</taxon>
        <taxon>Verrucomicrobiota</taxon>
        <taxon>Opitutia</taxon>
        <taxon>Puniceicoccales</taxon>
        <taxon>Coraliomargaritaceae</taxon>
        <taxon>Coraliomargarita</taxon>
    </lineage>
</organism>
<feature type="transmembrane region" description="Helical" evidence="7">
    <location>
        <begin position="1061"/>
        <end position="1087"/>
    </location>
</feature>
<feature type="transmembrane region" description="Helical" evidence="7">
    <location>
        <begin position="961"/>
        <end position="980"/>
    </location>
</feature>
<keyword evidence="3" id="KW-1003">Cell membrane</keyword>
<dbReference type="InterPro" id="IPR023765">
    <property type="entry name" value="SBP_5_CS"/>
</dbReference>
<gene>
    <name evidence="9" type="ORF">SH580_18240</name>
</gene>
<dbReference type="SUPFAM" id="SSF53850">
    <property type="entry name" value="Periplasmic binding protein-like II"/>
    <property type="match status" value="1"/>
</dbReference>
<evidence type="ECO:0000313" key="10">
    <source>
        <dbReference type="Proteomes" id="UP001324993"/>
    </source>
</evidence>
<dbReference type="Gene3D" id="1.10.3720.10">
    <property type="entry name" value="MetI-like"/>
    <property type="match status" value="1"/>
</dbReference>
<dbReference type="InterPro" id="IPR035906">
    <property type="entry name" value="MetI-like_sf"/>
</dbReference>
<dbReference type="RefSeq" id="WP_319832253.1">
    <property type="nucleotide sequence ID" value="NZ_CP138858.1"/>
</dbReference>
<sequence>MSKLSNSYFKAIGLFIAVASALMLCSWGISVWMRPVIESTPIVYDAAELEAIHLDRSEMGSATEPPVVQVDVDYTIGHSAAWYPKGESPILAELVERGDIPAVEERVGEEPVVLQGPDGVGRFGGTLFRVASSSSDVSLIGDRLAASTLVRWSPMGYPVRPHIAKSWESSEDRREWTFHLRKGMKWSDGSPFTSDDIHYWWAEEQYFNSRAPSWMIVGGEAGDVVKVDAYTVKFTFPKPYGNFLEMLANPVFPYSPKHYLEPYHPEWGDSELIEKAMQARGFSTARALYFKLKNFRNPEHPRIWPWVYRTYQNNPPESFVRNPYYWAVDEAGNQLPYLDRILFSVKAPKLIPVAAAAGEMSMQARHVRFSDYTLLMENRERNHFQVYHWLSADRSAWALWPNQNRYVDPEDPSTALKAELLRDKRFRQALSLAIDRENIISAVYSGFGEPAQIAPGKGSPYFSEKLLHSFTEFDPERANAMLDALGLVRDEFSGMRTFSDGSPMTWYIDYTDYTGEGPVQFVINNWAEVGIRAVPRERSRPLFWAEKSSLQHDFTVWSGMSEYNPTVGSRSFVADSAQSHFAMSNAAWFLRGGLYGDPRAQGGEMVEPVVGSPIRRAMELREEAIQATTDEAQMRLYQEILEIAAENLWSISIATPPPQPVLVKDGLRNVAPKALVGYTYMTPGNTGVETYYYDEPTESPEALLEIQDQMTRIVPEPQSVSGQVAELKHGKGIAWWFGRGLMLTLLAVFVFSAVKFPYIGKRFIILIPTLSVVSLVIFYIIQLPPGDYVETRILQLRLTGDEAAIEQVEELRQSFHLDEPFFQQYSRWIGLTWFTSFDEGDKGLLQGYMGRSMETETTVNSLVGDRLILTLLVSFFTVMFTWALAIPIGIYSAVRQYSFADYIFTTVGFIGMCVPNFLLAIVLMYWSTKDLGVNVTGLFSPEYAAMPGWSWGKVLDLMTHIWVPVIVIGTAGTAGMIRVMRGNLLDELRKPYVTTALAKGVRPFRLLMKYPVRLALNPFISGIGSIFPQLISGGAIIAIVLSLPMLGPLLLQGLMTQDVYLAGSMLMVLSLLGVFGTLVSDLLLLWLDPRIRMEGGAK</sequence>
<evidence type="ECO:0000256" key="7">
    <source>
        <dbReference type="RuleBase" id="RU363032"/>
    </source>
</evidence>
<feature type="transmembrane region" description="Helical" evidence="7">
    <location>
        <begin position="1014"/>
        <end position="1041"/>
    </location>
</feature>
<dbReference type="Proteomes" id="UP001324993">
    <property type="component" value="Chromosome"/>
</dbReference>
<dbReference type="Gene3D" id="3.40.190.10">
    <property type="entry name" value="Periplasmic binding protein-like II"/>
    <property type="match status" value="1"/>
</dbReference>
<comment type="subcellular location">
    <subcellularLocation>
        <location evidence="1 7">Cell membrane</location>
        <topology evidence="1 7">Multi-pass membrane protein</topology>
    </subcellularLocation>
</comment>
<evidence type="ECO:0000256" key="2">
    <source>
        <dbReference type="ARBA" id="ARBA00022448"/>
    </source>
</evidence>
<evidence type="ECO:0000256" key="6">
    <source>
        <dbReference type="ARBA" id="ARBA00023136"/>
    </source>
</evidence>
<keyword evidence="6 7" id="KW-0472">Membrane</keyword>
<feature type="transmembrane region" description="Helical" evidence="7">
    <location>
        <begin position="867"/>
        <end position="890"/>
    </location>
</feature>
<dbReference type="SUPFAM" id="SSF161098">
    <property type="entry name" value="MetI-like"/>
    <property type="match status" value="1"/>
</dbReference>
<dbReference type="PANTHER" id="PTHR30465">
    <property type="entry name" value="INNER MEMBRANE ABC TRANSPORTER"/>
    <property type="match status" value="1"/>
</dbReference>
<dbReference type="Pfam" id="PF00496">
    <property type="entry name" value="SBP_bac_5"/>
    <property type="match status" value="1"/>
</dbReference>
<feature type="domain" description="ABC transmembrane type-1" evidence="8">
    <location>
        <begin position="867"/>
        <end position="1084"/>
    </location>
</feature>
<evidence type="ECO:0000256" key="5">
    <source>
        <dbReference type="ARBA" id="ARBA00022989"/>
    </source>
</evidence>
<keyword evidence="4 7" id="KW-0812">Transmembrane</keyword>
<proteinExistence type="inferred from homology"/>
<keyword evidence="5 7" id="KW-1133">Transmembrane helix</keyword>
<dbReference type="InterPro" id="IPR000914">
    <property type="entry name" value="SBP_5_dom"/>
</dbReference>
<dbReference type="EMBL" id="CP138858">
    <property type="protein sequence ID" value="WPJ95364.1"/>
    <property type="molecule type" value="Genomic_DNA"/>
</dbReference>
<reference evidence="9 10" key="1">
    <citation type="submission" date="2023-11" db="EMBL/GenBank/DDBJ databases">
        <title>Coraliomargarita sp. nov., isolated from marine algae.</title>
        <authorList>
            <person name="Lee J.K."/>
            <person name="Baek J.H."/>
            <person name="Kim J.M."/>
            <person name="Choi D.G."/>
            <person name="Jeon C.O."/>
        </authorList>
    </citation>
    <scope>NUCLEOTIDE SEQUENCE [LARGE SCALE GENOMIC DNA]</scope>
    <source>
        <strain evidence="9 10">J2-16</strain>
    </source>
</reference>
<name>A0ABZ0RJD4_9BACT</name>
<feature type="transmembrane region" description="Helical" evidence="7">
    <location>
        <begin position="763"/>
        <end position="781"/>
    </location>
</feature>
<dbReference type="InterPro" id="IPR000515">
    <property type="entry name" value="MetI-like"/>
</dbReference>
<protein>
    <submittedName>
        <fullName evidence="9">ABC transporter substrate-binding protein</fullName>
    </submittedName>
</protein>
<dbReference type="PROSITE" id="PS50928">
    <property type="entry name" value="ABC_TM1"/>
    <property type="match status" value="1"/>
</dbReference>
<accession>A0ABZ0RJD4</accession>
<feature type="transmembrane region" description="Helical" evidence="7">
    <location>
        <begin position="733"/>
        <end position="751"/>
    </location>
</feature>
<keyword evidence="10" id="KW-1185">Reference proteome</keyword>
<dbReference type="PANTHER" id="PTHR30465:SF43">
    <property type="entry name" value="OLIGOPEPTIDE ABC TRANSPORTER, PERMEASE PROTEIN"/>
    <property type="match status" value="1"/>
</dbReference>
<comment type="similarity">
    <text evidence="7">Belongs to the binding-protein-dependent transport system permease family.</text>
</comment>
<evidence type="ECO:0000313" key="9">
    <source>
        <dbReference type="EMBL" id="WPJ95364.1"/>
    </source>
</evidence>
<evidence type="ECO:0000259" key="8">
    <source>
        <dbReference type="PROSITE" id="PS50928"/>
    </source>
</evidence>
<feature type="transmembrane region" description="Helical" evidence="7">
    <location>
        <begin position="12"/>
        <end position="33"/>
    </location>
</feature>
<dbReference type="Pfam" id="PF00528">
    <property type="entry name" value="BPD_transp_1"/>
    <property type="match status" value="1"/>
</dbReference>
<dbReference type="Gene3D" id="3.10.105.10">
    <property type="entry name" value="Dipeptide-binding Protein, Domain 3"/>
    <property type="match status" value="1"/>
</dbReference>
<dbReference type="CDD" id="cd08500">
    <property type="entry name" value="PBP2_NikA_DppA_OppA_like_4"/>
    <property type="match status" value="1"/>
</dbReference>
<dbReference type="PROSITE" id="PS01040">
    <property type="entry name" value="SBP_BACTERIAL_5"/>
    <property type="match status" value="1"/>
</dbReference>
<evidence type="ECO:0000256" key="3">
    <source>
        <dbReference type="ARBA" id="ARBA00022475"/>
    </source>
</evidence>
<keyword evidence="2 7" id="KW-0813">Transport</keyword>
<evidence type="ECO:0000256" key="1">
    <source>
        <dbReference type="ARBA" id="ARBA00004651"/>
    </source>
</evidence>